<reference evidence="2" key="1">
    <citation type="submission" date="2024-07" db="EMBL/GenBank/DDBJ databases">
        <title>Two chromosome-level genome assemblies of Korean endemic species Abeliophyllum distichum and Forsythia ovata (Oleaceae).</title>
        <authorList>
            <person name="Jang H."/>
        </authorList>
    </citation>
    <scope>NUCLEOTIDE SEQUENCE [LARGE SCALE GENOMIC DNA]</scope>
</reference>
<comment type="caution">
    <text evidence="1">The sequence shown here is derived from an EMBL/GenBank/DDBJ whole genome shotgun (WGS) entry which is preliminary data.</text>
</comment>
<sequence length="108" mass="12389">MYTSQSHKLNYELYKMLAMKIDELYSTVSGTEDIDELRSKNKILRSRLAVFKDASAKADYTISMAETLQKLSVKAQKQAELKLKVYEDMAHVKHKELTEALSELSKAK</sequence>
<dbReference type="Proteomes" id="UP001604277">
    <property type="component" value="Unassembled WGS sequence"/>
</dbReference>
<evidence type="ECO:0000313" key="1">
    <source>
        <dbReference type="EMBL" id="KAL2549797.1"/>
    </source>
</evidence>
<dbReference type="AlphaFoldDB" id="A0ABD1WJS4"/>
<accession>A0ABD1WJS4</accession>
<organism evidence="1 2">
    <name type="scientific">Forsythia ovata</name>
    <dbReference type="NCBI Taxonomy" id="205694"/>
    <lineage>
        <taxon>Eukaryota</taxon>
        <taxon>Viridiplantae</taxon>
        <taxon>Streptophyta</taxon>
        <taxon>Embryophyta</taxon>
        <taxon>Tracheophyta</taxon>
        <taxon>Spermatophyta</taxon>
        <taxon>Magnoliopsida</taxon>
        <taxon>eudicotyledons</taxon>
        <taxon>Gunneridae</taxon>
        <taxon>Pentapetalae</taxon>
        <taxon>asterids</taxon>
        <taxon>lamiids</taxon>
        <taxon>Lamiales</taxon>
        <taxon>Oleaceae</taxon>
        <taxon>Forsythieae</taxon>
        <taxon>Forsythia</taxon>
    </lineage>
</organism>
<name>A0ABD1WJS4_9LAMI</name>
<dbReference type="EMBL" id="JBFOLJ010000003">
    <property type="protein sequence ID" value="KAL2549797.1"/>
    <property type="molecule type" value="Genomic_DNA"/>
</dbReference>
<keyword evidence="2" id="KW-1185">Reference proteome</keyword>
<protein>
    <submittedName>
        <fullName evidence="1">Uncharacterized protein</fullName>
    </submittedName>
</protein>
<evidence type="ECO:0000313" key="2">
    <source>
        <dbReference type="Proteomes" id="UP001604277"/>
    </source>
</evidence>
<proteinExistence type="predicted"/>
<gene>
    <name evidence="1" type="ORF">Fot_11327</name>
</gene>